<organism evidence="4 5">
    <name type="scientific">Shiella aurantiaca</name>
    <dbReference type="NCBI Taxonomy" id="3058365"/>
    <lineage>
        <taxon>Bacteria</taxon>
        <taxon>Pseudomonadati</taxon>
        <taxon>Bacteroidota</taxon>
        <taxon>Cytophagia</taxon>
        <taxon>Cytophagales</taxon>
        <taxon>Shiellaceae</taxon>
        <taxon>Shiella</taxon>
    </lineage>
</organism>
<dbReference type="RefSeq" id="WP_320002567.1">
    <property type="nucleotide sequence ID" value="NZ_JAUHJS010000001.1"/>
</dbReference>
<dbReference type="PANTHER" id="PTHR21240:SF28">
    <property type="entry name" value="ISO-OROTATE DECARBOXYLASE (EUROFUNG)"/>
    <property type="match status" value="1"/>
</dbReference>
<sequence>MRLFFTLLFTGLTLFSFAQTEDNISFEDYNPPSTLVVPEHPVIKAKYPFIDVHNHQWNTSPERLQELKNEMDALNMAVMINLSGRGFDRAAGDIGTQAYLREFLSLSEKHMSGRMMFFTNVSFKGIGEKDWEEKAVKQLREDVAAGAVGLKIYKSLGLNVNDKEGQRVAINDPRLDAIWATCGELGIPVLIHAADPAPFWQEQDRNNERWLELKLHPNRKRSATDPAPWEQIIAEQHDIFRKHPKTTFINAHFGWFANDLAHLATLLDTYPNMNIEFGAVIAELGRQPQFARNFFIKYQDRILFGKDAYNPEEYYTYFRVLETTDEYFPYYKKYHAYWKMYGLNLPDEVLRKVYYKNALRIIPRIDTSLFPKD</sequence>
<dbReference type="SUPFAM" id="SSF51556">
    <property type="entry name" value="Metallo-dependent hydrolases"/>
    <property type="match status" value="1"/>
</dbReference>
<comment type="caution">
    <text evidence="4">The sequence shown here is derived from an EMBL/GenBank/DDBJ whole genome shotgun (WGS) entry which is preliminary data.</text>
</comment>
<feature type="chain" id="PRO_5046587881" evidence="2">
    <location>
        <begin position="19"/>
        <end position="373"/>
    </location>
</feature>
<evidence type="ECO:0000256" key="1">
    <source>
        <dbReference type="ARBA" id="ARBA00023239"/>
    </source>
</evidence>
<proteinExistence type="predicted"/>
<evidence type="ECO:0000259" key="3">
    <source>
        <dbReference type="Pfam" id="PF04909"/>
    </source>
</evidence>
<dbReference type="Proteomes" id="UP001168552">
    <property type="component" value="Unassembled WGS sequence"/>
</dbReference>
<dbReference type="Pfam" id="PF04909">
    <property type="entry name" value="Amidohydro_2"/>
    <property type="match status" value="1"/>
</dbReference>
<gene>
    <name evidence="4" type="ORF">QWY31_00930</name>
</gene>
<keyword evidence="5" id="KW-1185">Reference proteome</keyword>
<dbReference type="InterPro" id="IPR032466">
    <property type="entry name" value="Metal_Hydrolase"/>
</dbReference>
<protein>
    <submittedName>
        <fullName evidence="4">Amidohydrolase family protein</fullName>
    </submittedName>
</protein>
<dbReference type="PANTHER" id="PTHR21240">
    <property type="entry name" value="2-AMINO-3-CARBOXYLMUCONATE-6-SEMIALDEHYDE DECARBOXYLASE"/>
    <property type="match status" value="1"/>
</dbReference>
<dbReference type="InterPro" id="IPR006680">
    <property type="entry name" value="Amidohydro-rel"/>
</dbReference>
<reference evidence="4" key="1">
    <citation type="submission" date="2023-06" db="EMBL/GenBank/DDBJ databases">
        <title>Cytophagales bacterium Strain LB-30, isolated from soil.</title>
        <authorList>
            <person name="Liu B."/>
        </authorList>
    </citation>
    <scope>NUCLEOTIDE SEQUENCE</scope>
    <source>
        <strain evidence="4">LB-30</strain>
    </source>
</reference>
<keyword evidence="1" id="KW-0456">Lyase</keyword>
<dbReference type="Gene3D" id="3.20.20.140">
    <property type="entry name" value="Metal-dependent hydrolases"/>
    <property type="match status" value="1"/>
</dbReference>
<keyword evidence="2" id="KW-0732">Signal</keyword>
<evidence type="ECO:0000313" key="5">
    <source>
        <dbReference type="Proteomes" id="UP001168552"/>
    </source>
</evidence>
<evidence type="ECO:0000313" key="4">
    <source>
        <dbReference type="EMBL" id="MDN4164040.1"/>
    </source>
</evidence>
<feature type="signal peptide" evidence="2">
    <location>
        <begin position="1"/>
        <end position="18"/>
    </location>
</feature>
<evidence type="ECO:0000256" key="2">
    <source>
        <dbReference type="SAM" id="SignalP"/>
    </source>
</evidence>
<feature type="domain" description="Amidohydrolase-related" evidence="3">
    <location>
        <begin position="130"/>
        <end position="362"/>
    </location>
</feature>
<accession>A0ABT8F0R8</accession>
<dbReference type="InterPro" id="IPR032465">
    <property type="entry name" value="ACMSD"/>
</dbReference>
<dbReference type="EMBL" id="JAUHJS010000001">
    <property type="protein sequence ID" value="MDN4164040.1"/>
    <property type="molecule type" value="Genomic_DNA"/>
</dbReference>
<name>A0ABT8F0R8_9BACT</name>